<name>A0ABX4MPD3_9RHOB</name>
<dbReference type="InterPro" id="IPR000620">
    <property type="entry name" value="EamA_dom"/>
</dbReference>
<dbReference type="Proteomes" id="UP000231702">
    <property type="component" value="Unassembled WGS sequence"/>
</dbReference>
<protein>
    <submittedName>
        <fullName evidence="8">EamA/RhaT family transporter</fullName>
    </submittedName>
</protein>
<evidence type="ECO:0000256" key="1">
    <source>
        <dbReference type="ARBA" id="ARBA00004141"/>
    </source>
</evidence>
<feature type="domain" description="EamA" evidence="7">
    <location>
        <begin position="136"/>
        <end position="266"/>
    </location>
</feature>
<comment type="caution">
    <text evidence="8">The sequence shown here is derived from an EMBL/GenBank/DDBJ whole genome shotgun (WGS) entry which is preliminary data.</text>
</comment>
<accession>A0ABX4MPD3</accession>
<dbReference type="PANTHER" id="PTHR22911">
    <property type="entry name" value="ACYL-MALONYL CONDENSING ENZYME-RELATED"/>
    <property type="match status" value="1"/>
</dbReference>
<feature type="transmembrane region" description="Helical" evidence="6">
    <location>
        <begin position="90"/>
        <end position="106"/>
    </location>
</feature>
<feature type="transmembrane region" description="Helical" evidence="6">
    <location>
        <begin position="136"/>
        <end position="154"/>
    </location>
</feature>
<evidence type="ECO:0000313" key="8">
    <source>
        <dbReference type="EMBL" id="PJE29242.1"/>
    </source>
</evidence>
<feature type="transmembrane region" description="Helical" evidence="6">
    <location>
        <begin position="29"/>
        <end position="47"/>
    </location>
</feature>
<gene>
    <name evidence="8" type="ORF">CVM39_11750</name>
</gene>
<reference evidence="8 9" key="1">
    <citation type="journal article" date="2018" name="Int. J. Syst. Evol. Microbiol.">
        <title>Pseudooceanicola lipolyticus sp. nov., a marine alphaproteobacterium, reclassification of Oceanicola flagellatus as Pseudooceanicola flagellatus comb. nov. and emended description of the genus Pseudooceanicola.</title>
        <authorList>
            <person name="Huang M.-M."/>
            <person name="Guo L.-L."/>
            <person name="Wu Y.-H."/>
            <person name="Lai Q.-L."/>
            <person name="Shao Z.-Z."/>
            <person name="Wang C.-S."/>
            <person name="Wu M."/>
            <person name="Xu X.-W."/>
        </authorList>
    </citation>
    <scope>NUCLEOTIDE SEQUENCE [LARGE SCALE GENOMIC DNA]</scope>
    <source>
        <strain evidence="8 9">Ar-45</strain>
    </source>
</reference>
<dbReference type="EMBL" id="PGTD01000016">
    <property type="protein sequence ID" value="PJE29242.1"/>
    <property type="molecule type" value="Genomic_DNA"/>
</dbReference>
<sequence length="286" mass="30431">MLATGFCFVGVTALVKTLGTEVPAPQAAFLRFLMGLVFLAPVLPRLLHLRLSGFQWRLVVGRGVFHSFGVALWFFAMARLPLADVTALNYLNPILITLGAGIFLGDKLAARRLAAVGVALIGALIILRPGLREISLGHIAMLGTASAFAGSYMISKRLSDDLDPALIVALMSVTVSIGLLPVALPVWVTPTGLQLVQLAGVALLATLGHYFMTLAFRAGPMTVTQPVTFLQLVWAVLLGALVFGEEPDPYVIFGGGLILAAVSFITFREAQLKRRDAGRAVEATKP</sequence>
<evidence type="ECO:0000256" key="3">
    <source>
        <dbReference type="ARBA" id="ARBA00022692"/>
    </source>
</evidence>
<feature type="transmembrane region" description="Helical" evidence="6">
    <location>
        <begin position="59"/>
        <end position="78"/>
    </location>
</feature>
<feature type="transmembrane region" description="Helical" evidence="6">
    <location>
        <begin position="194"/>
        <end position="215"/>
    </location>
</feature>
<feature type="transmembrane region" description="Helical" evidence="6">
    <location>
        <begin position="250"/>
        <end position="267"/>
    </location>
</feature>
<feature type="domain" description="EamA" evidence="7">
    <location>
        <begin position="1"/>
        <end position="127"/>
    </location>
</feature>
<keyword evidence="9" id="KW-1185">Reference proteome</keyword>
<proteinExistence type="inferred from homology"/>
<evidence type="ECO:0000256" key="5">
    <source>
        <dbReference type="ARBA" id="ARBA00023136"/>
    </source>
</evidence>
<evidence type="ECO:0000256" key="2">
    <source>
        <dbReference type="ARBA" id="ARBA00009853"/>
    </source>
</evidence>
<keyword evidence="5 6" id="KW-0472">Membrane</keyword>
<feature type="transmembrane region" description="Helical" evidence="6">
    <location>
        <begin position="166"/>
        <end position="188"/>
    </location>
</feature>
<dbReference type="InterPro" id="IPR037185">
    <property type="entry name" value="EmrE-like"/>
</dbReference>
<dbReference type="SUPFAM" id="SSF103481">
    <property type="entry name" value="Multidrug resistance efflux transporter EmrE"/>
    <property type="match status" value="2"/>
</dbReference>
<keyword evidence="3 6" id="KW-0812">Transmembrane</keyword>
<evidence type="ECO:0000259" key="7">
    <source>
        <dbReference type="Pfam" id="PF00892"/>
    </source>
</evidence>
<dbReference type="Pfam" id="PF00892">
    <property type="entry name" value="EamA"/>
    <property type="match status" value="2"/>
</dbReference>
<organism evidence="8 9">
    <name type="scientific">Pseudooceanicola antarcticus</name>
    <dbReference type="NCBI Taxonomy" id="1247613"/>
    <lineage>
        <taxon>Bacteria</taxon>
        <taxon>Pseudomonadati</taxon>
        <taxon>Pseudomonadota</taxon>
        <taxon>Alphaproteobacteria</taxon>
        <taxon>Rhodobacterales</taxon>
        <taxon>Paracoccaceae</taxon>
        <taxon>Pseudooceanicola</taxon>
    </lineage>
</organism>
<dbReference type="Gene3D" id="1.10.3730.20">
    <property type="match status" value="2"/>
</dbReference>
<dbReference type="PANTHER" id="PTHR22911:SF6">
    <property type="entry name" value="SOLUTE CARRIER FAMILY 35 MEMBER G1"/>
    <property type="match status" value="1"/>
</dbReference>
<evidence type="ECO:0000256" key="6">
    <source>
        <dbReference type="SAM" id="Phobius"/>
    </source>
</evidence>
<feature type="transmembrane region" description="Helical" evidence="6">
    <location>
        <begin position="113"/>
        <end position="130"/>
    </location>
</feature>
<evidence type="ECO:0000256" key="4">
    <source>
        <dbReference type="ARBA" id="ARBA00022989"/>
    </source>
</evidence>
<comment type="subcellular location">
    <subcellularLocation>
        <location evidence="1">Membrane</location>
        <topology evidence="1">Multi-pass membrane protein</topology>
    </subcellularLocation>
</comment>
<evidence type="ECO:0000313" key="9">
    <source>
        <dbReference type="Proteomes" id="UP000231702"/>
    </source>
</evidence>
<comment type="similarity">
    <text evidence="2">Belongs to the drug/metabolite transporter (DMT) superfamily. 10 TMS drug/metabolite exporter (DME) (TC 2.A.7.3) family.</text>
</comment>
<keyword evidence="4 6" id="KW-1133">Transmembrane helix</keyword>
<feature type="transmembrane region" description="Helical" evidence="6">
    <location>
        <begin position="227"/>
        <end position="244"/>
    </location>
</feature>